<comment type="caution">
    <text evidence="2">The sequence shown here is derived from an EMBL/GenBank/DDBJ whole genome shotgun (WGS) entry which is preliminary data.</text>
</comment>
<evidence type="ECO:0000256" key="1">
    <source>
        <dbReference type="SAM" id="MobiDB-lite"/>
    </source>
</evidence>
<reference evidence="2" key="2">
    <citation type="submission" date="2023-12" db="EMBL/GenBank/DDBJ databases">
        <authorList>
            <person name="Sun Q."/>
            <person name="Inoue M."/>
        </authorList>
    </citation>
    <scope>NUCLEOTIDE SEQUENCE</scope>
    <source>
        <strain evidence="2">JCM 14265</strain>
    </source>
</reference>
<feature type="region of interest" description="Disordered" evidence="1">
    <location>
        <begin position="1"/>
        <end position="43"/>
    </location>
</feature>
<accession>A0AAV3SRZ5</accession>
<name>A0AAV3SRZ5_9EURY</name>
<dbReference type="EMBL" id="BAAADQ010000009">
    <property type="protein sequence ID" value="GAA0543641.1"/>
    <property type="molecule type" value="Genomic_DNA"/>
</dbReference>
<protein>
    <submittedName>
        <fullName evidence="2">Uncharacterized protein</fullName>
    </submittedName>
</protein>
<organism evidence="2 3">
    <name type="scientific">Halorubrum ejinorense</name>
    <dbReference type="NCBI Taxonomy" id="425309"/>
    <lineage>
        <taxon>Archaea</taxon>
        <taxon>Methanobacteriati</taxon>
        <taxon>Methanobacteriota</taxon>
        <taxon>Stenosarchaea group</taxon>
        <taxon>Halobacteria</taxon>
        <taxon>Halobacteriales</taxon>
        <taxon>Haloferacaceae</taxon>
        <taxon>Halorubrum</taxon>
    </lineage>
</organism>
<proteinExistence type="predicted"/>
<evidence type="ECO:0000313" key="3">
    <source>
        <dbReference type="Proteomes" id="UP001501425"/>
    </source>
</evidence>
<dbReference type="AlphaFoldDB" id="A0AAV3SRZ5"/>
<dbReference type="Proteomes" id="UP001501425">
    <property type="component" value="Unassembled WGS sequence"/>
</dbReference>
<feature type="compositionally biased region" description="Polar residues" evidence="1">
    <location>
        <begin position="1"/>
        <end position="12"/>
    </location>
</feature>
<reference evidence="2" key="1">
    <citation type="journal article" date="2014" name="Int. J. Syst. Evol. Microbiol.">
        <title>Complete genome sequence of Corynebacterium casei LMG S-19264T (=DSM 44701T), isolated from a smear-ripened cheese.</title>
        <authorList>
            <consortium name="US DOE Joint Genome Institute (JGI-PGF)"/>
            <person name="Walter F."/>
            <person name="Albersmeier A."/>
            <person name="Kalinowski J."/>
            <person name="Ruckert C."/>
        </authorList>
    </citation>
    <scope>NUCLEOTIDE SEQUENCE</scope>
    <source>
        <strain evidence="2">JCM 14265</strain>
    </source>
</reference>
<evidence type="ECO:0000313" key="2">
    <source>
        <dbReference type="EMBL" id="GAA0543641.1"/>
    </source>
</evidence>
<sequence length="149" mass="15717">MIGSETKTQSAVGSELASAGAEPAGTYTISMTSPEIDPPDGVSDDVITALDEAGDAQLKETIHYAQRLLREKPTLTDAIESREGEELVRAEDHGAYTVAVVERPDETGVARGPFAYRVEWEPATDGGDGHYRWHYLGRASGGPGGDGGA</sequence>
<gene>
    <name evidence="2" type="ORF">GCM10008994_18270</name>
</gene>